<proteinExistence type="predicted"/>
<accession>T5AKZ5</accession>
<dbReference type="EMBL" id="KE652222">
    <property type="protein sequence ID" value="EQL03259.1"/>
    <property type="molecule type" value="Genomic_DNA"/>
</dbReference>
<sequence>MAPVALVSSSRARLEADVEKIPALPGREADVEKIADKVCRGHGGECEYHGEHQDARGAETRVRC</sequence>
<dbReference type="AlphaFoldDB" id="T5AKZ5"/>
<evidence type="ECO:0000313" key="1">
    <source>
        <dbReference type="EMBL" id="EQL03259.1"/>
    </source>
</evidence>
<evidence type="ECO:0000313" key="2">
    <source>
        <dbReference type="Proteomes" id="UP000019374"/>
    </source>
</evidence>
<protein>
    <submittedName>
        <fullName evidence="1">Uncharacterized protein</fullName>
    </submittedName>
</protein>
<dbReference type="Proteomes" id="UP000019374">
    <property type="component" value="Unassembled WGS sequence"/>
</dbReference>
<reference evidence="1 2" key="1">
    <citation type="journal article" date="2013" name="Chin. Sci. Bull.">
        <title>Genome survey uncovers the secrets of sex and lifestyle in caterpillar fungus.</title>
        <authorList>
            <person name="Hu X."/>
            <person name="Zhang Y."/>
            <person name="Xiao G."/>
            <person name="Zheng P."/>
            <person name="Xia Y."/>
            <person name="Zhang X."/>
            <person name="St Leger R.J."/>
            <person name="Liu X."/>
            <person name="Wang C."/>
        </authorList>
    </citation>
    <scope>NUCLEOTIDE SEQUENCE [LARGE SCALE GENOMIC DNA]</scope>
    <source>
        <strain evidence="2">Co18 / CGMCC 3.14243</strain>
        <tissue evidence="1">Fruit-body</tissue>
    </source>
</reference>
<name>T5AKZ5_OPHSC</name>
<gene>
    <name evidence="1" type="ORF">OCS_01019</name>
</gene>
<organism evidence="1 2">
    <name type="scientific">Ophiocordyceps sinensis (strain Co18 / CGMCC 3.14243)</name>
    <name type="common">Yarsagumba caterpillar fungus</name>
    <name type="synonym">Hirsutella sinensis</name>
    <dbReference type="NCBI Taxonomy" id="911162"/>
    <lineage>
        <taxon>Eukaryota</taxon>
        <taxon>Fungi</taxon>
        <taxon>Dikarya</taxon>
        <taxon>Ascomycota</taxon>
        <taxon>Pezizomycotina</taxon>
        <taxon>Sordariomycetes</taxon>
        <taxon>Hypocreomycetidae</taxon>
        <taxon>Hypocreales</taxon>
        <taxon>Ophiocordycipitaceae</taxon>
        <taxon>Ophiocordyceps</taxon>
    </lineage>
</organism>
<dbReference type="HOGENOM" id="CLU_2868250_0_0_1"/>